<reference evidence="2" key="1">
    <citation type="journal article" date="2024" name="Proc. Natl. Acad. Sci. U.S.A.">
        <title>Extraordinary preservation of gene collinearity over three hundred million years revealed in homosporous lycophytes.</title>
        <authorList>
            <person name="Li C."/>
            <person name="Wickell D."/>
            <person name="Kuo L.Y."/>
            <person name="Chen X."/>
            <person name="Nie B."/>
            <person name="Liao X."/>
            <person name="Peng D."/>
            <person name="Ji J."/>
            <person name="Jenkins J."/>
            <person name="Williams M."/>
            <person name="Shu S."/>
            <person name="Plott C."/>
            <person name="Barry K."/>
            <person name="Rajasekar S."/>
            <person name="Grimwood J."/>
            <person name="Han X."/>
            <person name="Sun S."/>
            <person name="Hou Z."/>
            <person name="He W."/>
            <person name="Dai G."/>
            <person name="Sun C."/>
            <person name="Schmutz J."/>
            <person name="Leebens-Mack J.H."/>
            <person name="Li F.W."/>
            <person name="Wang L."/>
        </authorList>
    </citation>
    <scope>NUCLEOTIDE SEQUENCE [LARGE SCALE GENOMIC DNA]</scope>
    <source>
        <strain evidence="2">cv. PW_Plant_1</strain>
    </source>
</reference>
<name>A0ACC2E756_DIPCM</name>
<proteinExistence type="predicted"/>
<dbReference type="Proteomes" id="UP001162992">
    <property type="component" value="Chromosome 3"/>
</dbReference>
<protein>
    <submittedName>
        <fullName evidence="1">Uncharacterized protein</fullName>
    </submittedName>
</protein>
<accession>A0ACC2E756</accession>
<sequence length="176" mass="19911">MEKYSKLPSLTRASSCKAPPWMPTSSLSQSNHPQDNANRSKGRMTSSCVDSGENETALINNTWWQDLKKFGSRRWAQPSFVQVQQLDQRHDPCTMQPAAKNVKHKHGDTLSKWKKIVRKLKAKATYKSHSVPPVRFDYAMTSYEMNFDQGHILRLNHPPSVIQAEGPAVEPHVATA</sequence>
<gene>
    <name evidence="1" type="ORF">O6H91_03G064100</name>
</gene>
<organism evidence="1 2">
    <name type="scientific">Diphasiastrum complanatum</name>
    <name type="common">Issler's clubmoss</name>
    <name type="synonym">Lycopodium complanatum</name>
    <dbReference type="NCBI Taxonomy" id="34168"/>
    <lineage>
        <taxon>Eukaryota</taxon>
        <taxon>Viridiplantae</taxon>
        <taxon>Streptophyta</taxon>
        <taxon>Embryophyta</taxon>
        <taxon>Tracheophyta</taxon>
        <taxon>Lycopodiopsida</taxon>
        <taxon>Lycopodiales</taxon>
        <taxon>Lycopodiaceae</taxon>
        <taxon>Lycopodioideae</taxon>
        <taxon>Diphasiastrum</taxon>
    </lineage>
</organism>
<evidence type="ECO:0000313" key="1">
    <source>
        <dbReference type="EMBL" id="KAJ7562321.1"/>
    </source>
</evidence>
<evidence type="ECO:0000313" key="2">
    <source>
        <dbReference type="Proteomes" id="UP001162992"/>
    </source>
</evidence>
<dbReference type="EMBL" id="CM055094">
    <property type="protein sequence ID" value="KAJ7562321.1"/>
    <property type="molecule type" value="Genomic_DNA"/>
</dbReference>
<comment type="caution">
    <text evidence="1">The sequence shown here is derived from an EMBL/GenBank/DDBJ whole genome shotgun (WGS) entry which is preliminary data.</text>
</comment>
<keyword evidence="2" id="KW-1185">Reference proteome</keyword>